<feature type="transmembrane region" description="Helical" evidence="5">
    <location>
        <begin position="73"/>
        <end position="95"/>
    </location>
</feature>
<keyword evidence="3 5" id="KW-1133">Transmembrane helix</keyword>
<evidence type="ECO:0000256" key="5">
    <source>
        <dbReference type="SAM" id="Phobius"/>
    </source>
</evidence>
<keyword evidence="2 5" id="KW-0812">Transmembrane</keyword>
<protein>
    <recommendedName>
        <fullName evidence="6">Methylamine utilisation protein MauE domain-containing protein</fullName>
    </recommendedName>
</protein>
<keyword evidence="8" id="KW-1185">Reference proteome</keyword>
<dbReference type="OrthoDB" id="712256at2"/>
<sequence length="153" mass="17232">MKTRTYILGIIVTLLVALWVYTAVVKLGNMAYNMDTMRKQLFPVWASDFLAYLVPIGALGTAGLLLYRVRWGLWASVVLLSSFSAYIVVYLTEIYKKQTCSCAGIFAGVDYQGHLLFNTTMLCITGIALYINYIISNGEAENRKESRQQTTYL</sequence>
<dbReference type="GO" id="GO:0030416">
    <property type="term" value="P:methylamine metabolic process"/>
    <property type="evidence" value="ECO:0007669"/>
    <property type="project" value="InterPro"/>
</dbReference>
<dbReference type="RefSeq" id="WP_133582908.1">
    <property type="nucleotide sequence ID" value="NZ_SNYV01000011.1"/>
</dbReference>
<gene>
    <name evidence="7" type="ORF">CLV99_0525</name>
</gene>
<evidence type="ECO:0000256" key="1">
    <source>
        <dbReference type="ARBA" id="ARBA00004141"/>
    </source>
</evidence>
<organism evidence="7 8">
    <name type="scientific">Sphingobacterium yanglingense</name>
    <dbReference type="NCBI Taxonomy" id="1437280"/>
    <lineage>
        <taxon>Bacteria</taxon>
        <taxon>Pseudomonadati</taxon>
        <taxon>Bacteroidota</taxon>
        <taxon>Sphingobacteriia</taxon>
        <taxon>Sphingobacteriales</taxon>
        <taxon>Sphingobacteriaceae</taxon>
        <taxon>Sphingobacterium</taxon>
    </lineage>
</organism>
<accession>A0A4R6WG31</accession>
<proteinExistence type="predicted"/>
<dbReference type="InterPro" id="IPR009908">
    <property type="entry name" value="Methylamine_util_MauE"/>
</dbReference>
<reference evidence="7 8" key="1">
    <citation type="submission" date="2019-03" db="EMBL/GenBank/DDBJ databases">
        <title>Genomic Encyclopedia of Archaeal and Bacterial Type Strains, Phase II (KMG-II): from individual species to whole genera.</title>
        <authorList>
            <person name="Goeker M."/>
        </authorList>
    </citation>
    <scope>NUCLEOTIDE SEQUENCE [LARGE SCALE GENOMIC DNA]</scope>
    <source>
        <strain evidence="7 8">DSM 28353</strain>
    </source>
</reference>
<dbReference type="AlphaFoldDB" id="A0A4R6WG31"/>
<feature type="transmembrane region" description="Helical" evidence="5">
    <location>
        <begin position="49"/>
        <end position="67"/>
    </location>
</feature>
<evidence type="ECO:0000256" key="3">
    <source>
        <dbReference type="ARBA" id="ARBA00022989"/>
    </source>
</evidence>
<evidence type="ECO:0000313" key="8">
    <source>
        <dbReference type="Proteomes" id="UP000295292"/>
    </source>
</evidence>
<evidence type="ECO:0000259" key="6">
    <source>
        <dbReference type="Pfam" id="PF07291"/>
    </source>
</evidence>
<comment type="subcellular location">
    <subcellularLocation>
        <location evidence="1">Membrane</location>
        <topology evidence="1">Multi-pass membrane protein</topology>
    </subcellularLocation>
</comment>
<feature type="transmembrane region" description="Helical" evidence="5">
    <location>
        <begin position="6"/>
        <end position="28"/>
    </location>
</feature>
<dbReference type="EMBL" id="SNYV01000011">
    <property type="protein sequence ID" value="TDQ79093.1"/>
    <property type="molecule type" value="Genomic_DNA"/>
</dbReference>
<evidence type="ECO:0000256" key="2">
    <source>
        <dbReference type="ARBA" id="ARBA00022692"/>
    </source>
</evidence>
<dbReference type="GO" id="GO:0016020">
    <property type="term" value="C:membrane"/>
    <property type="evidence" value="ECO:0007669"/>
    <property type="project" value="UniProtKB-SubCell"/>
</dbReference>
<dbReference type="Proteomes" id="UP000295292">
    <property type="component" value="Unassembled WGS sequence"/>
</dbReference>
<keyword evidence="4 5" id="KW-0472">Membrane</keyword>
<dbReference type="Pfam" id="PF07291">
    <property type="entry name" value="MauE"/>
    <property type="match status" value="1"/>
</dbReference>
<comment type="caution">
    <text evidence="7">The sequence shown here is derived from an EMBL/GenBank/DDBJ whole genome shotgun (WGS) entry which is preliminary data.</text>
</comment>
<name>A0A4R6WG31_9SPHI</name>
<evidence type="ECO:0000313" key="7">
    <source>
        <dbReference type="EMBL" id="TDQ79093.1"/>
    </source>
</evidence>
<feature type="transmembrane region" description="Helical" evidence="5">
    <location>
        <begin position="115"/>
        <end position="135"/>
    </location>
</feature>
<evidence type="ECO:0000256" key="4">
    <source>
        <dbReference type="ARBA" id="ARBA00023136"/>
    </source>
</evidence>
<feature type="domain" description="Methylamine utilisation protein MauE" evidence="6">
    <location>
        <begin position="5"/>
        <end position="130"/>
    </location>
</feature>